<protein>
    <submittedName>
        <fullName evidence="2">Uncharacterized protein</fullName>
    </submittedName>
</protein>
<feature type="compositionally biased region" description="Low complexity" evidence="1">
    <location>
        <begin position="48"/>
        <end position="59"/>
    </location>
</feature>
<keyword evidence="3" id="KW-1185">Reference proteome</keyword>
<organism evidence="2 3">
    <name type="scientific">Cercospora kikuchii</name>
    <dbReference type="NCBI Taxonomy" id="84275"/>
    <lineage>
        <taxon>Eukaryota</taxon>
        <taxon>Fungi</taxon>
        <taxon>Dikarya</taxon>
        <taxon>Ascomycota</taxon>
        <taxon>Pezizomycotina</taxon>
        <taxon>Dothideomycetes</taxon>
        <taxon>Dothideomycetidae</taxon>
        <taxon>Mycosphaerellales</taxon>
        <taxon>Mycosphaerellaceae</taxon>
        <taxon>Cercospora</taxon>
    </lineage>
</organism>
<dbReference type="OrthoDB" id="3647277at2759"/>
<feature type="compositionally biased region" description="Basic and acidic residues" evidence="1">
    <location>
        <begin position="371"/>
        <end position="383"/>
    </location>
</feature>
<dbReference type="RefSeq" id="XP_044653364.1">
    <property type="nucleotide sequence ID" value="XM_044797429.1"/>
</dbReference>
<reference evidence="2 3" key="1">
    <citation type="submission" date="2021-01" db="EMBL/GenBank/DDBJ databases">
        <title>Cercospora kikuchii MAFF 305040 whole genome shotgun sequence.</title>
        <authorList>
            <person name="Kashiwa T."/>
            <person name="Suzuki T."/>
        </authorList>
    </citation>
    <scope>NUCLEOTIDE SEQUENCE [LARGE SCALE GENOMIC DNA]</scope>
    <source>
        <strain evidence="2 3">MAFF 305040</strain>
    </source>
</reference>
<evidence type="ECO:0000313" key="3">
    <source>
        <dbReference type="Proteomes" id="UP000825890"/>
    </source>
</evidence>
<proteinExistence type="predicted"/>
<feature type="region of interest" description="Disordered" evidence="1">
    <location>
        <begin position="18"/>
        <end position="195"/>
    </location>
</feature>
<dbReference type="EMBL" id="BOLY01000002">
    <property type="protein sequence ID" value="GIZ38877.1"/>
    <property type="molecule type" value="Genomic_DNA"/>
</dbReference>
<evidence type="ECO:0000313" key="2">
    <source>
        <dbReference type="EMBL" id="GIZ38877.1"/>
    </source>
</evidence>
<dbReference type="GeneID" id="68287851"/>
<gene>
    <name evidence="2" type="ORF">CKM354_000227600</name>
</gene>
<evidence type="ECO:0000256" key="1">
    <source>
        <dbReference type="SAM" id="MobiDB-lite"/>
    </source>
</evidence>
<feature type="compositionally biased region" description="Basic and acidic residues" evidence="1">
    <location>
        <begin position="28"/>
        <end position="38"/>
    </location>
</feature>
<feature type="region of interest" description="Disordered" evidence="1">
    <location>
        <begin position="342"/>
        <end position="383"/>
    </location>
</feature>
<name>A0A9P3C8Z6_9PEZI</name>
<dbReference type="AlphaFoldDB" id="A0A9P3C8Z6"/>
<feature type="compositionally biased region" description="Low complexity" evidence="1">
    <location>
        <begin position="175"/>
        <end position="193"/>
    </location>
</feature>
<dbReference type="Proteomes" id="UP000825890">
    <property type="component" value="Unassembled WGS sequence"/>
</dbReference>
<comment type="caution">
    <text evidence="2">The sequence shown here is derived from an EMBL/GenBank/DDBJ whole genome shotgun (WGS) entry which is preliminary data.</text>
</comment>
<accession>A0A9P3C8Z6</accession>
<sequence length="383" mass="42709">MKSCDLCNQWFRVGEDISQHKCVPLKTNEPDTTIKQEPVEAGSSENQPVSPVTTPTTSERPSRRDRVQGFEPLADSPATPINGEEGTSEDSNPEGITDTEDWTTDYPSRLYGPDGAPLPSQRAGRRAPPASGPFPSQGKRPSPNSDRANNKRNRPSAEFTFTPPQRTGRRGPGGAARPSLDSNVAAASSPNSPIWRQAPEVEMAQAVSRMVQSRVDSVSHNERLYVERMIASKLDEYRQNEATRFHATLVSKWRANYQQTVTELTDERFNYRWEEMNDGFKMTGPILKIVREAVDKRFNDRANQLGDKSGWEQGPSEVKDEVKDEIQKRLKMHERDPILEQLIGTQPIKKSSAEGEAMSASQAKGDDDEPVERGRSGKQACDE</sequence>
<feature type="compositionally biased region" description="Acidic residues" evidence="1">
    <location>
        <begin position="86"/>
        <end position="103"/>
    </location>
</feature>